<dbReference type="CDD" id="cd05198">
    <property type="entry name" value="formate_dh_like"/>
    <property type="match status" value="1"/>
</dbReference>
<dbReference type="PANTHER" id="PTHR43761">
    <property type="entry name" value="D-ISOMER SPECIFIC 2-HYDROXYACID DEHYDROGENASE FAMILY PROTEIN (AFU_ORTHOLOGUE AFUA_1G13630)"/>
    <property type="match status" value="1"/>
</dbReference>
<dbReference type="AlphaFoldDB" id="A0AAD6C053"/>
<organism evidence="5 6">
    <name type="scientific">Penicillium daleae</name>
    <dbReference type="NCBI Taxonomy" id="63821"/>
    <lineage>
        <taxon>Eukaryota</taxon>
        <taxon>Fungi</taxon>
        <taxon>Dikarya</taxon>
        <taxon>Ascomycota</taxon>
        <taxon>Pezizomycotina</taxon>
        <taxon>Eurotiomycetes</taxon>
        <taxon>Eurotiomycetidae</taxon>
        <taxon>Eurotiales</taxon>
        <taxon>Aspergillaceae</taxon>
        <taxon>Penicillium</taxon>
    </lineage>
</organism>
<dbReference type="GeneID" id="81604288"/>
<dbReference type="EMBL" id="JAPVEA010000008">
    <property type="protein sequence ID" value="KAJ5439665.1"/>
    <property type="molecule type" value="Genomic_DNA"/>
</dbReference>
<protein>
    <recommendedName>
        <fullName evidence="4">D-isomer specific 2-hydroxyacid dehydrogenase NAD-binding domain-containing protein</fullName>
    </recommendedName>
</protein>
<evidence type="ECO:0000313" key="6">
    <source>
        <dbReference type="Proteomes" id="UP001213681"/>
    </source>
</evidence>
<dbReference type="InterPro" id="IPR006140">
    <property type="entry name" value="D-isomer_DH_NAD-bd"/>
</dbReference>
<dbReference type="InterPro" id="IPR050418">
    <property type="entry name" value="D-iso_2-hydroxyacid_DH_PdxB"/>
</dbReference>
<keyword evidence="2" id="KW-0560">Oxidoreductase</keyword>
<dbReference type="SUPFAM" id="SSF51735">
    <property type="entry name" value="NAD(P)-binding Rossmann-fold domains"/>
    <property type="match status" value="1"/>
</dbReference>
<dbReference type="RefSeq" id="XP_056762894.1">
    <property type="nucleotide sequence ID" value="XM_056914045.1"/>
</dbReference>
<dbReference type="Pfam" id="PF02826">
    <property type="entry name" value="2-Hacid_dh_C"/>
    <property type="match status" value="1"/>
</dbReference>
<reference evidence="5" key="2">
    <citation type="journal article" date="2023" name="IMA Fungus">
        <title>Comparative genomic study of the Penicillium genus elucidates a diverse pangenome and 15 lateral gene transfer events.</title>
        <authorList>
            <person name="Petersen C."/>
            <person name="Sorensen T."/>
            <person name="Nielsen M.R."/>
            <person name="Sondergaard T.E."/>
            <person name="Sorensen J.L."/>
            <person name="Fitzpatrick D.A."/>
            <person name="Frisvad J.C."/>
            <person name="Nielsen K.L."/>
        </authorList>
    </citation>
    <scope>NUCLEOTIDE SEQUENCE</scope>
    <source>
        <strain evidence="5">IBT 16125</strain>
    </source>
</reference>
<dbReference type="SUPFAM" id="SSF52283">
    <property type="entry name" value="Formate/glycerate dehydrogenase catalytic domain-like"/>
    <property type="match status" value="1"/>
</dbReference>
<evidence type="ECO:0000256" key="1">
    <source>
        <dbReference type="ARBA" id="ARBA00005854"/>
    </source>
</evidence>
<comment type="similarity">
    <text evidence="1">Belongs to the D-isomer specific 2-hydroxyacid dehydrogenase family.</text>
</comment>
<gene>
    <name evidence="5" type="ORF">N7458_010663</name>
</gene>
<proteinExistence type="inferred from homology"/>
<keyword evidence="6" id="KW-1185">Reference proteome</keyword>
<dbReference type="Proteomes" id="UP001213681">
    <property type="component" value="Unassembled WGS sequence"/>
</dbReference>
<accession>A0AAD6C053</accession>
<sequence>MSTEQTKHHIVVLEAIHCPIPDFDLPGPHTKSIHLWTTPSELNARVKDATIVITTTLRLSAETLSIENTPNLRLIVVLASGTDCVDKEAAKARGIPVCNCPSTNIDSVSEHAIGLYFATRRNLAQLTNAVTTVPEEGETEWKSKGSLHPRLRTADGNAPLLCSEETVGIIGYGALGQRIQTLAMALGMKVIIAERRGQSPRADRVSFEEALRRSTVLILCLPRTPETVNMISTEELRMMPCQAVLINVARGGIVDEDALVRALRESQIFGAGMDVYANEPVGRGGSPLLEADGLNLVLSPHLAWFAERTLGNLQAGVKATVEGWCNGEMINRVA</sequence>
<evidence type="ECO:0000256" key="3">
    <source>
        <dbReference type="ARBA" id="ARBA00023027"/>
    </source>
</evidence>
<evidence type="ECO:0000313" key="5">
    <source>
        <dbReference type="EMBL" id="KAJ5439665.1"/>
    </source>
</evidence>
<reference evidence="5" key="1">
    <citation type="submission" date="2022-12" db="EMBL/GenBank/DDBJ databases">
        <authorList>
            <person name="Petersen C."/>
        </authorList>
    </citation>
    <scope>NUCLEOTIDE SEQUENCE</scope>
    <source>
        <strain evidence="5">IBT 16125</strain>
    </source>
</reference>
<feature type="domain" description="D-isomer specific 2-hydroxyacid dehydrogenase NAD-binding" evidence="4">
    <location>
        <begin position="162"/>
        <end position="303"/>
    </location>
</feature>
<evidence type="ECO:0000259" key="4">
    <source>
        <dbReference type="Pfam" id="PF02826"/>
    </source>
</evidence>
<dbReference type="GO" id="GO:0016616">
    <property type="term" value="F:oxidoreductase activity, acting on the CH-OH group of donors, NAD or NADP as acceptor"/>
    <property type="evidence" value="ECO:0007669"/>
    <property type="project" value="InterPro"/>
</dbReference>
<dbReference type="Gene3D" id="3.40.50.720">
    <property type="entry name" value="NAD(P)-binding Rossmann-like Domain"/>
    <property type="match status" value="2"/>
</dbReference>
<dbReference type="InterPro" id="IPR036291">
    <property type="entry name" value="NAD(P)-bd_dom_sf"/>
</dbReference>
<dbReference type="GO" id="GO:0051287">
    <property type="term" value="F:NAD binding"/>
    <property type="evidence" value="ECO:0007669"/>
    <property type="project" value="InterPro"/>
</dbReference>
<comment type="caution">
    <text evidence="5">The sequence shown here is derived from an EMBL/GenBank/DDBJ whole genome shotgun (WGS) entry which is preliminary data.</text>
</comment>
<evidence type="ECO:0000256" key="2">
    <source>
        <dbReference type="ARBA" id="ARBA00023002"/>
    </source>
</evidence>
<keyword evidence="3" id="KW-0520">NAD</keyword>
<dbReference type="PANTHER" id="PTHR43761:SF1">
    <property type="entry name" value="D-ISOMER SPECIFIC 2-HYDROXYACID DEHYDROGENASE CATALYTIC DOMAIN-CONTAINING PROTEIN-RELATED"/>
    <property type="match status" value="1"/>
</dbReference>
<name>A0AAD6C053_9EURO</name>